<gene>
    <name evidence="1" type="ORF">I6G29_00485</name>
    <name evidence="2" type="ORF">NCTC11997_00133</name>
</gene>
<accession>A0A378XC07</accession>
<dbReference type="InterPro" id="IPR016155">
    <property type="entry name" value="Mopterin_synth/thiamin_S_b"/>
</dbReference>
<dbReference type="EMBL" id="CP065725">
    <property type="protein sequence ID" value="QPT40156.1"/>
    <property type="molecule type" value="Genomic_DNA"/>
</dbReference>
<dbReference type="Gene3D" id="3.10.20.30">
    <property type="match status" value="1"/>
</dbReference>
<evidence type="ECO:0000313" key="2">
    <source>
        <dbReference type="EMBL" id="SUA50289.1"/>
    </source>
</evidence>
<name>A0A378XC07_9BURK</name>
<evidence type="ECO:0000313" key="3">
    <source>
        <dbReference type="Proteomes" id="UP000254603"/>
    </source>
</evidence>
<dbReference type="SUPFAM" id="SSF54285">
    <property type="entry name" value="MoaD/ThiS"/>
    <property type="match status" value="1"/>
</dbReference>
<organism evidence="2 3">
    <name type="scientific">Oligella ureolytica</name>
    <dbReference type="NCBI Taxonomy" id="90244"/>
    <lineage>
        <taxon>Bacteria</taxon>
        <taxon>Pseudomonadati</taxon>
        <taxon>Pseudomonadota</taxon>
        <taxon>Betaproteobacteria</taxon>
        <taxon>Burkholderiales</taxon>
        <taxon>Alcaligenaceae</taxon>
        <taxon>Oligella</taxon>
    </lineage>
</organism>
<dbReference type="RefSeq" id="WP_018574869.1">
    <property type="nucleotide sequence ID" value="NZ_CP065725.1"/>
</dbReference>
<evidence type="ECO:0000313" key="4">
    <source>
        <dbReference type="Proteomes" id="UP000594903"/>
    </source>
</evidence>
<dbReference type="STRING" id="1122619.GCA_000373745_01696"/>
<evidence type="ECO:0000313" key="1">
    <source>
        <dbReference type="EMBL" id="QPT40156.1"/>
    </source>
</evidence>
<sequence length="83" mass="9213">MLTINYMAKLREELNCSTEQIEWQGGTVDELLVHLRQRGEPWQSTLSAANVYKVAINSEIIHDHSEQIPSDAVVALLPPVTGG</sequence>
<dbReference type="OrthoDB" id="9801945at2"/>
<dbReference type="EMBL" id="UGSB01000001">
    <property type="protein sequence ID" value="SUA50289.1"/>
    <property type="molecule type" value="Genomic_DNA"/>
</dbReference>
<dbReference type="Proteomes" id="UP000594903">
    <property type="component" value="Chromosome"/>
</dbReference>
<reference evidence="2 3" key="1">
    <citation type="submission" date="2018-06" db="EMBL/GenBank/DDBJ databases">
        <authorList>
            <consortium name="Pathogen Informatics"/>
            <person name="Doyle S."/>
        </authorList>
    </citation>
    <scope>NUCLEOTIDE SEQUENCE [LARGE SCALE GENOMIC DNA]</scope>
    <source>
        <strain evidence="2 3">NCTC11997</strain>
    </source>
</reference>
<proteinExistence type="predicted"/>
<dbReference type="AlphaFoldDB" id="A0A378XC07"/>
<reference evidence="1 4" key="2">
    <citation type="submission" date="2020-12" db="EMBL/GenBank/DDBJ databases">
        <title>FDA dAtabase for Regulatory Grade micrObial Sequences (FDA-ARGOS): Supporting development and validation of Infectious Disease Dx tests.</title>
        <authorList>
            <person name="Sproer C."/>
            <person name="Gronow S."/>
            <person name="Severitt S."/>
            <person name="Schroder I."/>
            <person name="Tallon L."/>
            <person name="Sadzewicz L."/>
            <person name="Zhao X."/>
            <person name="Boylan J."/>
            <person name="Ott S."/>
            <person name="Bowen H."/>
            <person name="Vavikolanu K."/>
            <person name="Mehta A."/>
            <person name="Aluvathingal J."/>
            <person name="Nadendla S."/>
            <person name="Lowell S."/>
            <person name="Myers T."/>
            <person name="Yan Y."/>
            <person name="Sichtig H."/>
        </authorList>
    </citation>
    <scope>NUCLEOTIDE SEQUENCE [LARGE SCALE GENOMIC DNA]</scope>
    <source>
        <strain evidence="1 4">FDAARGOS_872</strain>
    </source>
</reference>
<dbReference type="InterPro" id="IPR012675">
    <property type="entry name" value="Beta-grasp_dom_sf"/>
</dbReference>
<keyword evidence="4" id="KW-1185">Reference proteome</keyword>
<dbReference type="InterPro" id="IPR003749">
    <property type="entry name" value="ThiS/MoaD-like"/>
</dbReference>
<dbReference type="Pfam" id="PF02597">
    <property type="entry name" value="ThiS"/>
    <property type="match status" value="1"/>
</dbReference>
<protein>
    <submittedName>
        <fullName evidence="1">MoaD/ThiS family protein</fullName>
    </submittedName>
    <submittedName>
        <fullName evidence="2">Molybdopterin synthase small subunit</fullName>
    </submittedName>
</protein>
<dbReference type="Proteomes" id="UP000254603">
    <property type="component" value="Unassembled WGS sequence"/>
</dbReference>